<dbReference type="PRINTS" id="PR01669">
    <property type="entry name" value="TAPASIN"/>
</dbReference>
<dbReference type="OMA" id="YPLDAQM"/>
<keyword evidence="1" id="KW-0393">Immunoglobulin domain</keyword>
<dbReference type="InterPro" id="IPR008056">
    <property type="entry name" value="Tapasin"/>
</dbReference>
<evidence type="ECO:0000313" key="5">
    <source>
        <dbReference type="Ensembl" id="ENSDLAP00005027483.1"/>
    </source>
</evidence>
<keyword evidence="6" id="KW-1185">Reference proteome</keyword>
<reference evidence="5" key="1">
    <citation type="submission" date="2025-08" db="UniProtKB">
        <authorList>
            <consortium name="Ensembl"/>
        </authorList>
    </citation>
    <scope>IDENTIFICATION</scope>
</reference>
<reference evidence="5" key="2">
    <citation type="submission" date="2025-09" db="UniProtKB">
        <authorList>
            <consortium name="Ensembl"/>
        </authorList>
    </citation>
    <scope>IDENTIFICATION</scope>
</reference>
<dbReference type="SMART" id="SM00409">
    <property type="entry name" value="IG"/>
    <property type="match status" value="1"/>
</dbReference>
<keyword evidence="3" id="KW-0472">Membrane</keyword>
<dbReference type="GO" id="GO:0016020">
    <property type="term" value="C:membrane"/>
    <property type="evidence" value="ECO:0007669"/>
    <property type="project" value="InterPro"/>
</dbReference>
<gene>
    <name evidence="5" type="primary">tapbpl</name>
</gene>
<dbReference type="InterPro" id="IPR013783">
    <property type="entry name" value="Ig-like_fold"/>
</dbReference>
<dbReference type="GeneTree" id="ENSGT00940000160453"/>
<dbReference type="GO" id="GO:0019885">
    <property type="term" value="P:antigen processing and presentation of endogenous peptide antigen via MHC class I"/>
    <property type="evidence" value="ECO:0007669"/>
    <property type="project" value="InterPro"/>
</dbReference>
<dbReference type="InterPro" id="IPR013106">
    <property type="entry name" value="Ig_V-set"/>
</dbReference>
<feature type="domain" description="Ig-like" evidence="4">
    <location>
        <begin position="210"/>
        <end position="296"/>
    </location>
</feature>
<dbReference type="InterPro" id="IPR003599">
    <property type="entry name" value="Ig_sub"/>
</dbReference>
<keyword evidence="3" id="KW-0812">Transmembrane</keyword>
<proteinExistence type="predicted"/>
<dbReference type="AlphaFoldDB" id="A0A8C4F4J6"/>
<feature type="transmembrane region" description="Helical" evidence="3">
    <location>
        <begin position="423"/>
        <end position="442"/>
    </location>
</feature>
<dbReference type="Pfam" id="PF07654">
    <property type="entry name" value="C1-set"/>
    <property type="match status" value="1"/>
</dbReference>
<dbReference type="RefSeq" id="XP_051262086.1">
    <property type="nucleotide sequence ID" value="XM_051406126.1"/>
</dbReference>
<keyword evidence="3" id="KW-1133">Transmembrane helix</keyword>
<evidence type="ECO:0000259" key="4">
    <source>
        <dbReference type="PROSITE" id="PS50835"/>
    </source>
</evidence>
<feature type="domain" description="Ig-like" evidence="4">
    <location>
        <begin position="314"/>
        <end position="411"/>
    </location>
</feature>
<evidence type="ECO:0000313" key="6">
    <source>
        <dbReference type="Proteomes" id="UP000694389"/>
    </source>
</evidence>
<organism evidence="5 6">
    <name type="scientific">Dicentrarchus labrax</name>
    <name type="common">European seabass</name>
    <name type="synonym">Morone labrax</name>
    <dbReference type="NCBI Taxonomy" id="13489"/>
    <lineage>
        <taxon>Eukaryota</taxon>
        <taxon>Metazoa</taxon>
        <taxon>Chordata</taxon>
        <taxon>Craniata</taxon>
        <taxon>Vertebrata</taxon>
        <taxon>Euteleostomi</taxon>
        <taxon>Actinopterygii</taxon>
        <taxon>Neopterygii</taxon>
        <taxon>Teleostei</taxon>
        <taxon>Neoteleostei</taxon>
        <taxon>Acanthomorphata</taxon>
        <taxon>Eupercaria</taxon>
        <taxon>Moronidae</taxon>
        <taxon>Dicentrarchus</taxon>
    </lineage>
</organism>
<dbReference type="InterPro" id="IPR007110">
    <property type="entry name" value="Ig-like_dom"/>
</dbReference>
<dbReference type="CDD" id="cd05771">
    <property type="entry name" value="IgC1_Tapasin_R"/>
    <property type="match status" value="1"/>
</dbReference>
<evidence type="ECO:0000256" key="1">
    <source>
        <dbReference type="ARBA" id="ARBA00023319"/>
    </source>
</evidence>
<dbReference type="CTD" id="55080"/>
<dbReference type="InterPro" id="IPR003597">
    <property type="entry name" value="Ig_C1-set"/>
</dbReference>
<dbReference type="Pfam" id="PF07686">
    <property type="entry name" value="V-set"/>
    <property type="match status" value="1"/>
</dbReference>
<sequence>MALNTLKQDSMMMIEGLLFGCFLTCVCANGVADVVLSCALVEEGVGMGGMGGGALFTRTPATLVLRDVAVAPDESLETLTPFVPPSIPDPDAILLEAKVSSPEIPNVDVLLHADCNEQEVMCEISRYSPQGSQESIDPAYFMVSLNVEGVEFSTSLILQTLTVEKDQSTLIQNKLGLPLSQSGTLLTEVIFVVFSHIKSVSAPLRGDVLLNCGFKQQEIPLAQEVGIEWRLQHRGKGRKVLDMKTRVDDAEGNTVVRAERRGSSINVTKVVGEGDVSVTLSKLKVLDEGTYICTVSIGLFHAQQVIQLHVIQPPQVSLSEEKLVLNTKSRQTLSCHCAKYYPLDAQMEWSSLSPTDTEPTVFPDQGSLSSHRQHGDGTYSLSSHLTVPSSISPGTKITCRVSHPALEAPLSISLVVESSPTDSYWWVLGFLVVTVLFFYQVMR</sequence>
<dbReference type="GeneID" id="127366805"/>
<dbReference type="InterPro" id="IPR036179">
    <property type="entry name" value="Ig-like_dom_sf"/>
</dbReference>
<evidence type="ECO:0000256" key="2">
    <source>
        <dbReference type="SAM" id="MobiDB-lite"/>
    </source>
</evidence>
<accession>A0A8C4F4J6</accession>
<dbReference type="Ensembl" id="ENSDLAT00005029316.2">
    <property type="protein sequence ID" value="ENSDLAP00005027483.1"/>
    <property type="gene ID" value="ENSDLAG00005012350.2"/>
</dbReference>
<evidence type="ECO:0000256" key="3">
    <source>
        <dbReference type="SAM" id="Phobius"/>
    </source>
</evidence>
<dbReference type="SUPFAM" id="SSF48726">
    <property type="entry name" value="Immunoglobulin"/>
    <property type="match status" value="2"/>
</dbReference>
<dbReference type="Proteomes" id="UP000694389">
    <property type="component" value="Unassembled WGS sequence"/>
</dbReference>
<feature type="region of interest" description="Disordered" evidence="2">
    <location>
        <begin position="354"/>
        <end position="380"/>
    </location>
</feature>
<dbReference type="Gene3D" id="2.60.40.10">
    <property type="entry name" value="Immunoglobulins"/>
    <property type="match status" value="3"/>
</dbReference>
<dbReference type="InterPro" id="IPR050380">
    <property type="entry name" value="Immune_Resp_Modulators"/>
</dbReference>
<dbReference type="OrthoDB" id="9948439at2759"/>
<name>A0A8C4F4J6_DICLA</name>
<protein>
    <recommendedName>
        <fullName evidence="4">Ig-like domain-containing protein</fullName>
    </recommendedName>
</protein>
<dbReference type="SMART" id="SM00407">
    <property type="entry name" value="IGc1"/>
    <property type="match status" value="1"/>
</dbReference>
<dbReference type="PROSITE" id="PS50835">
    <property type="entry name" value="IG_LIKE"/>
    <property type="match status" value="2"/>
</dbReference>
<dbReference type="PANTHER" id="PTHR23411">
    <property type="entry name" value="TAPASIN"/>
    <property type="match status" value="1"/>
</dbReference>